<keyword evidence="2" id="KW-0808">Transferase</keyword>
<keyword evidence="2" id="KW-0548">Nucleotidyltransferase</keyword>
<keyword evidence="2" id="KW-0695">RNA-directed DNA polymerase</keyword>
<dbReference type="GO" id="GO:0003964">
    <property type="term" value="F:RNA-directed DNA polymerase activity"/>
    <property type="evidence" value="ECO:0007669"/>
    <property type="project" value="UniProtKB-KW"/>
</dbReference>
<name>A0A2U1KLX2_ARTAN</name>
<sequence length="191" mass="21343">MDRLRKNFLWSGSNEVKKVHWVSWETVTTTKAYGGLGIAKLADVNLALVAKWAWRFTVEKDALWRKVVEAIHGGRGQLFPQVSEEDVIQNVPPEVIPTQEIQETLPINIHPPITETVETASVEEHAPLELAPVAEPIQQMEEAAPVTAQPTTTDPMQTTTIEEHEPLQPILAQQPPHEPESSHATKKPKHN</sequence>
<feature type="compositionally biased region" description="Low complexity" evidence="1">
    <location>
        <begin position="147"/>
        <end position="160"/>
    </location>
</feature>
<evidence type="ECO:0000313" key="2">
    <source>
        <dbReference type="EMBL" id="PWA37728.1"/>
    </source>
</evidence>
<dbReference type="EMBL" id="PKPP01016430">
    <property type="protein sequence ID" value="PWA37728.1"/>
    <property type="molecule type" value="Genomic_DNA"/>
</dbReference>
<evidence type="ECO:0000256" key="1">
    <source>
        <dbReference type="SAM" id="MobiDB-lite"/>
    </source>
</evidence>
<dbReference type="PANTHER" id="PTHR33116">
    <property type="entry name" value="REVERSE TRANSCRIPTASE ZINC-BINDING DOMAIN-CONTAINING PROTEIN-RELATED-RELATED"/>
    <property type="match status" value="1"/>
</dbReference>
<organism evidence="2 3">
    <name type="scientific">Artemisia annua</name>
    <name type="common">Sweet wormwood</name>
    <dbReference type="NCBI Taxonomy" id="35608"/>
    <lineage>
        <taxon>Eukaryota</taxon>
        <taxon>Viridiplantae</taxon>
        <taxon>Streptophyta</taxon>
        <taxon>Embryophyta</taxon>
        <taxon>Tracheophyta</taxon>
        <taxon>Spermatophyta</taxon>
        <taxon>Magnoliopsida</taxon>
        <taxon>eudicotyledons</taxon>
        <taxon>Gunneridae</taxon>
        <taxon>Pentapetalae</taxon>
        <taxon>asterids</taxon>
        <taxon>campanulids</taxon>
        <taxon>Asterales</taxon>
        <taxon>Asteraceae</taxon>
        <taxon>Asteroideae</taxon>
        <taxon>Anthemideae</taxon>
        <taxon>Artemisiinae</taxon>
        <taxon>Artemisia</taxon>
    </lineage>
</organism>
<gene>
    <name evidence="2" type="ORF">CTI12_AA587750</name>
</gene>
<protein>
    <submittedName>
        <fullName evidence="2">RNA-directed DNA polymerase, eukaryota, Reverse transcriptase zinc-binding domain protein</fullName>
    </submittedName>
</protein>
<reference evidence="2 3" key="1">
    <citation type="journal article" date="2018" name="Mol. Plant">
        <title>The genome of Artemisia annua provides insight into the evolution of Asteraceae family and artemisinin biosynthesis.</title>
        <authorList>
            <person name="Shen Q."/>
            <person name="Zhang L."/>
            <person name="Liao Z."/>
            <person name="Wang S."/>
            <person name="Yan T."/>
            <person name="Shi P."/>
            <person name="Liu M."/>
            <person name="Fu X."/>
            <person name="Pan Q."/>
            <person name="Wang Y."/>
            <person name="Lv Z."/>
            <person name="Lu X."/>
            <person name="Zhang F."/>
            <person name="Jiang W."/>
            <person name="Ma Y."/>
            <person name="Chen M."/>
            <person name="Hao X."/>
            <person name="Li L."/>
            <person name="Tang Y."/>
            <person name="Lv G."/>
            <person name="Zhou Y."/>
            <person name="Sun X."/>
            <person name="Brodelius P.E."/>
            <person name="Rose J.K.C."/>
            <person name="Tang K."/>
        </authorList>
    </citation>
    <scope>NUCLEOTIDE SEQUENCE [LARGE SCALE GENOMIC DNA]</scope>
    <source>
        <strain evidence="3">cv. Huhao1</strain>
        <tissue evidence="2">Leaf</tissue>
    </source>
</reference>
<dbReference type="Proteomes" id="UP000245207">
    <property type="component" value="Unassembled WGS sequence"/>
</dbReference>
<keyword evidence="3" id="KW-1185">Reference proteome</keyword>
<evidence type="ECO:0000313" key="3">
    <source>
        <dbReference type="Proteomes" id="UP000245207"/>
    </source>
</evidence>
<accession>A0A2U1KLX2</accession>
<dbReference type="OrthoDB" id="1436548at2759"/>
<dbReference type="PANTHER" id="PTHR33116:SF78">
    <property type="entry name" value="OS12G0587133 PROTEIN"/>
    <property type="match status" value="1"/>
</dbReference>
<proteinExistence type="predicted"/>
<feature type="region of interest" description="Disordered" evidence="1">
    <location>
        <begin position="143"/>
        <end position="191"/>
    </location>
</feature>
<dbReference type="AlphaFoldDB" id="A0A2U1KLX2"/>
<comment type="caution">
    <text evidence="2">The sequence shown here is derived from an EMBL/GenBank/DDBJ whole genome shotgun (WGS) entry which is preliminary data.</text>
</comment>